<dbReference type="Gene3D" id="1.10.10.60">
    <property type="entry name" value="Homeodomain-like"/>
    <property type="match status" value="1"/>
</dbReference>
<dbReference type="PROSITE" id="PS01124">
    <property type="entry name" value="HTH_ARAC_FAMILY_2"/>
    <property type="match status" value="1"/>
</dbReference>
<dbReference type="AlphaFoldDB" id="A0A9E5JUF7"/>
<name>A0A9E5JUF7_9GAMM</name>
<dbReference type="PANTHER" id="PTHR43280">
    <property type="entry name" value="ARAC-FAMILY TRANSCRIPTIONAL REGULATOR"/>
    <property type="match status" value="1"/>
</dbReference>
<accession>A0A9E5JUF7</accession>
<dbReference type="PANTHER" id="PTHR43280:SF2">
    <property type="entry name" value="HTH-TYPE TRANSCRIPTIONAL REGULATOR EXSA"/>
    <property type="match status" value="1"/>
</dbReference>
<dbReference type="InterPro" id="IPR018060">
    <property type="entry name" value="HTH_AraC"/>
</dbReference>
<dbReference type="InterPro" id="IPR020449">
    <property type="entry name" value="Tscrpt_reg_AraC-type_HTH"/>
</dbReference>
<dbReference type="EMBL" id="JAAONZ010000012">
    <property type="protein sequence ID" value="NHO66764.1"/>
    <property type="molecule type" value="Genomic_DNA"/>
</dbReference>
<comment type="caution">
    <text evidence="5">The sequence shown here is derived from an EMBL/GenBank/DDBJ whole genome shotgun (WGS) entry which is preliminary data.</text>
</comment>
<dbReference type="PRINTS" id="PR00032">
    <property type="entry name" value="HTHARAC"/>
</dbReference>
<dbReference type="SMART" id="SM00342">
    <property type="entry name" value="HTH_ARAC"/>
    <property type="match status" value="1"/>
</dbReference>
<feature type="domain" description="HTH araC/xylS-type" evidence="4">
    <location>
        <begin position="216"/>
        <end position="317"/>
    </location>
</feature>
<evidence type="ECO:0000313" key="6">
    <source>
        <dbReference type="Proteomes" id="UP000787472"/>
    </source>
</evidence>
<dbReference type="GO" id="GO:0003700">
    <property type="term" value="F:DNA-binding transcription factor activity"/>
    <property type="evidence" value="ECO:0007669"/>
    <property type="project" value="InterPro"/>
</dbReference>
<dbReference type="GO" id="GO:0043565">
    <property type="term" value="F:sequence-specific DNA binding"/>
    <property type="evidence" value="ECO:0007669"/>
    <property type="project" value="InterPro"/>
</dbReference>
<dbReference type="Proteomes" id="UP000787472">
    <property type="component" value="Unassembled WGS sequence"/>
</dbReference>
<reference evidence="5" key="1">
    <citation type="submission" date="2020-03" db="EMBL/GenBank/DDBJ databases">
        <authorList>
            <person name="Guo F."/>
        </authorList>
    </citation>
    <scope>NUCLEOTIDE SEQUENCE</scope>
    <source>
        <strain evidence="5">JCM 30134</strain>
    </source>
</reference>
<dbReference type="RefSeq" id="WP_167188199.1">
    <property type="nucleotide sequence ID" value="NZ_JAAONZ010000012.1"/>
</dbReference>
<keyword evidence="1" id="KW-0805">Transcription regulation</keyword>
<sequence length="339" mass="37509">MQSTAVTLDTENVKQKHAIQSQDIETSFLGECSIADGTRGDVTVDAKAIGPCSIIRVKSKKLLSFNRSWHHIRNDATDVVVLWFIKRGSLRIYHGGKVSTPRAGEFAITKSMTPYSIERRVDSQSVHEALNVMIPSHIFRQFIPADVSTGFTASTDSRAFSIIENILSGLFADSDGFSEKTESLLLESALSALSDTIQEQKGLSPEKESVSEKRIKTALHFIDLHLSDPKLSNVRVAEACGISPRYLSFLLNKQGLSFADYVKAKRLEVASKWLATSHPNEITIAEIAFRVGFKSPAHFSRIFKQTFEKGPREFRSESQAIKLYSSSKEYAASSPAMGV</sequence>
<dbReference type="Pfam" id="PF12833">
    <property type="entry name" value="HTH_18"/>
    <property type="match status" value="1"/>
</dbReference>
<dbReference type="InterPro" id="IPR009057">
    <property type="entry name" value="Homeodomain-like_sf"/>
</dbReference>
<organism evidence="5 6">
    <name type="scientific">Pseudomaricurvus hydrocarbonicus</name>
    <dbReference type="NCBI Taxonomy" id="1470433"/>
    <lineage>
        <taxon>Bacteria</taxon>
        <taxon>Pseudomonadati</taxon>
        <taxon>Pseudomonadota</taxon>
        <taxon>Gammaproteobacteria</taxon>
        <taxon>Cellvibrionales</taxon>
        <taxon>Cellvibrionaceae</taxon>
        <taxon>Pseudomaricurvus</taxon>
    </lineage>
</organism>
<keyword evidence="2" id="KW-0238">DNA-binding</keyword>
<evidence type="ECO:0000259" key="4">
    <source>
        <dbReference type="PROSITE" id="PS01124"/>
    </source>
</evidence>
<evidence type="ECO:0000256" key="3">
    <source>
        <dbReference type="ARBA" id="ARBA00023163"/>
    </source>
</evidence>
<evidence type="ECO:0000313" key="5">
    <source>
        <dbReference type="EMBL" id="NHO66764.1"/>
    </source>
</evidence>
<dbReference type="SUPFAM" id="SSF46689">
    <property type="entry name" value="Homeodomain-like"/>
    <property type="match status" value="1"/>
</dbReference>
<evidence type="ECO:0000256" key="2">
    <source>
        <dbReference type="ARBA" id="ARBA00023125"/>
    </source>
</evidence>
<protein>
    <submittedName>
        <fullName evidence="5">Helix-turn-helix transcriptional regulator</fullName>
    </submittedName>
</protein>
<proteinExistence type="predicted"/>
<gene>
    <name evidence="5" type="ORF">G8770_14535</name>
</gene>
<keyword evidence="6" id="KW-1185">Reference proteome</keyword>
<evidence type="ECO:0000256" key="1">
    <source>
        <dbReference type="ARBA" id="ARBA00023015"/>
    </source>
</evidence>
<keyword evidence="3" id="KW-0804">Transcription</keyword>